<organism evidence="1 2">
    <name type="scientific">Mycolicibacter heraklionensis</name>
    <dbReference type="NCBI Taxonomy" id="512402"/>
    <lineage>
        <taxon>Bacteria</taxon>
        <taxon>Bacillati</taxon>
        <taxon>Actinomycetota</taxon>
        <taxon>Actinomycetes</taxon>
        <taxon>Mycobacteriales</taxon>
        <taxon>Mycobacteriaceae</taxon>
        <taxon>Mycolicibacter</taxon>
    </lineage>
</organism>
<dbReference type="Proteomes" id="UP000093712">
    <property type="component" value="Unassembled WGS sequence"/>
</dbReference>
<proteinExistence type="predicted"/>
<dbReference type="InterPro" id="IPR049934">
    <property type="entry name" value="GjpA-like"/>
</dbReference>
<dbReference type="AlphaFoldDB" id="A0AA91IYH4"/>
<gene>
    <name evidence="1" type="ORF">A5649_20795</name>
</gene>
<sequence>MQQALRPYATAGVAIVGASLIAATPGVMPANHMVIARDFALTADFSFSDLTAPYVAAYNTAQDNIAQMMASYNAAPNIGFTQFTNNVEGYIQSMIDDPSTIPAMVSAIQTDLKNAWSAITLMNADQATINDVIRHTMDSSYTIGNLSGGHEIIFNQVPGFLPEDQAATLTPIINFLGSPMSALMLASVSPWIAPWVALGNSWEDISEALRDGDTSGALQGLINIPANMFDASLNGATLNLDGLLPAINGAGVLPEPMELTHLDFAFGGWFSTGGHVTAGPMHILDADGNEIATAPASGGSIFNSIGFNLNTGVALSPTIDAPSDAIGPLGALLGLSQVIGSQLGWGSWSGKDPIFSIPAPEGFVVDDGVDDGGAGSAMADSFSFGDLFSDLGLVG</sequence>
<evidence type="ECO:0000313" key="2">
    <source>
        <dbReference type="Proteomes" id="UP000093712"/>
    </source>
</evidence>
<reference evidence="1 2" key="1">
    <citation type="submission" date="2016-06" db="EMBL/GenBank/DDBJ databases">
        <authorList>
            <person name="Sutton G."/>
            <person name="Brinkac L."/>
            <person name="Sanka R."/>
            <person name="Adams M."/>
            <person name="Lau E."/>
            <person name="Garcia-Basteiro A."/>
            <person name="Lopez-Varela E."/>
            <person name="Palencia S."/>
        </authorList>
    </citation>
    <scope>NUCLEOTIDE SEQUENCE [LARGE SCALE GENOMIC DNA]</scope>
    <source>
        <strain evidence="1 2">1211594.5</strain>
    </source>
</reference>
<accession>A0AA91IYH4</accession>
<dbReference type="NCBIfam" id="NF033942">
    <property type="entry name" value="GjpA"/>
    <property type="match status" value="1"/>
</dbReference>
<evidence type="ECO:0000313" key="1">
    <source>
        <dbReference type="EMBL" id="OBK86289.1"/>
    </source>
</evidence>
<protein>
    <recommendedName>
        <fullName evidence="3">PE-PGRS family protein</fullName>
    </recommendedName>
</protein>
<evidence type="ECO:0008006" key="3">
    <source>
        <dbReference type="Google" id="ProtNLM"/>
    </source>
</evidence>
<name>A0AA91IYH4_9MYCO</name>
<comment type="caution">
    <text evidence="1">The sequence shown here is derived from an EMBL/GenBank/DDBJ whole genome shotgun (WGS) entry which is preliminary data.</text>
</comment>
<dbReference type="RefSeq" id="WP_065040022.1">
    <property type="nucleotide sequence ID" value="NZ_LZME01000062.1"/>
</dbReference>
<dbReference type="EMBL" id="LZME01000062">
    <property type="protein sequence ID" value="OBK86289.1"/>
    <property type="molecule type" value="Genomic_DNA"/>
</dbReference>